<keyword evidence="6" id="KW-0732">Signal</keyword>
<comment type="caution">
    <text evidence="8">The sequence shown here is derived from an EMBL/GenBank/DDBJ whole genome shotgun (WGS) entry which is preliminary data.</text>
</comment>
<evidence type="ECO:0000256" key="2">
    <source>
        <dbReference type="ARBA" id="ARBA00022553"/>
    </source>
</evidence>
<dbReference type="InterPro" id="IPR007329">
    <property type="entry name" value="FMN-bd"/>
</dbReference>
<evidence type="ECO:0000256" key="3">
    <source>
        <dbReference type="ARBA" id="ARBA00022630"/>
    </source>
</evidence>
<evidence type="ECO:0000256" key="5">
    <source>
        <dbReference type="ARBA" id="ARBA00022982"/>
    </source>
</evidence>
<keyword evidence="5" id="KW-0249">Electron transport</keyword>
<organism evidence="8 9">
    <name type="scientific">candidate division WOR-3 bacterium</name>
    <dbReference type="NCBI Taxonomy" id="2052148"/>
    <lineage>
        <taxon>Bacteria</taxon>
        <taxon>Bacteria division WOR-3</taxon>
    </lineage>
</organism>
<name>A0A937XCR9_UNCW3</name>
<evidence type="ECO:0000256" key="6">
    <source>
        <dbReference type="SAM" id="SignalP"/>
    </source>
</evidence>
<gene>
    <name evidence="8" type="ORF">FJY68_05500</name>
</gene>
<reference evidence="8" key="1">
    <citation type="submission" date="2019-03" db="EMBL/GenBank/DDBJ databases">
        <title>Lake Tanganyika Metagenome-Assembled Genomes (MAGs).</title>
        <authorList>
            <person name="Tran P."/>
        </authorList>
    </citation>
    <scope>NUCLEOTIDE SEQUENCE</scope>
    <source>
        <strain evidence="8">K_DeepCast_150m_m2_040</strain>
    </source>
</reference>
<keyword evidence="3" id="KW-0285">Flavoprotein</keyword>
<evidence type="ECO:0000259" key="7">
    <source>
        <dbReference type="SMART" id="SM00900"/>
    </source>
</evidence>
<feature type="chain" id="PRO_5037795878" evidence="6">
    <location>
        <begin position="23"/>
        <end position="195"/>
    </location>
</feature>
<evidence type="ECO:0000313" key="9">
    <source>
        <dbReference type="Proteomes" id="UP000779900"/>
    </source>
</evidence>
<dbReference type="PANTHER" id="PTHR36118:SF1">
    <property type="entry name" value="ION-TRANSLOCATING OXIDOREDUCTASE COMPLEX SUBUNIT G"/>
    <property type="match status" value="1"/>
</dbReference>
<dbReference type="PANTHER" id="PTHR36118">
    <property type="entry name" value="ION-TRANSLOCATING OXIDOREDUCTASE COMPLEX SUBUNIT G"/>
    <property type="match status" value="1"/>
</dbReference>
<accession>A0A937XCR9</accession>
<evidence type="ECO:0000313" key="8">
    <source>
        <dbReference type="EMBL" id="MBM3331295.1"/>
    </source>
</evidence>
<feature type="domain" description="FMN-binding" evidence="7">
    <location>
        <begin position="105"/>
        <end position="186"/>
    </location>
</feature>
<feature type="signal peptide" evidence="6">
    <location>
        <begin position="1"/>
        <end position="22"/>
    </location>
</feature>
<evidence type="ECO:0000256" key="4">
    <source>
        <dbReference type="ARBA" id="ARBA00022643"/>
    </source>
</evidence>
<dbReference type="GO" id="GO:0010181">
    <property type="term" value="F:FMN binding"/>
    <property type="evidence" value="ECO:0007669"/>
    <property type="project" value="InterPro"/>
</dbReference>
<protein>
    <submittedName>
        <fullName evidence="8">FMN-binding protein</fullName>
    </submittedName>
</protein>
<proteinExistence type="predicted"/>
<dbReference type="SMART" id="SM00900">
    <property type="entry name" value="FMN_bind"/>
    <property type="match status" value="1"/>
</dbReference>
<dbReference type="EMBL" id="VGIR01000025">
    <property type="protein sequence ID" value="MBM3331295.1"/>
    <property type="molecule type" value="Genomic_DNA"/>
</dbReference>
<dbReference type="GO" id="GO:0005886">
    <property type="term" value="C:plasma membrane"/>
    <property type="evidence" value="ECO:0007669"/>
    <property type="project" value="InterPro"/>
</dbReference>
<evidence type="ECO:0000256" key="1">
    <source>
        <dbReference type="ARBA" id="ARBA00022448"/>
    </source>
</evidence>
<keyword evidence="2" id="KW-0597">Phosphoprotein</keyword>
<dbReference type="InterPro" id="IPR010209">
    <property type="entry name" value="Ion_transpt_RnfG/RsxG"/>
</dbReference>
<sequence>MKRYGWLITALLLVVFAGPAGAVVLLNHDAALKAMFPDAGKVLPEATALTAEQIAAVKAVCGGKWTMYPAGAKTDDVAVNDTVTFYFGTKDGKKTGVAVMEMQPGKWGPVHYIVALDLTGKVTNMAVMSYVEQRGRPISTRRFLEQFIGKTSKSALSVGKDVDAVSGATISSRATAFAVKKAIALYEAVYLAPEQ</sequence>
<dbReference type="Pfam" id="PF04205">
    <property type="entry name" value="FMN_bind"/>
    <property type="match status" value="1"/>
</dbReference>
<dbReference type="AlphaFoldDB" id="A0A937XCR9"/>
<keyword evidence="4" id="KW-0288">FMN</keyword>
<dbReference type="Proteomes" id="UP000779900">
    <property type="component" value="Unassembled WGS sequence"/>
</dbReference>
<dbReference type="GO" id="GO:0009055">
    <property type="term" value="F:electron transfer activity"/>
    <property type="evidence" value="ECO:0007669"/>
    <property type="project" value="InterPro"/>
</dbReference>
<dbReference type="GO" id="GO:0022900">
    <property type="term" value="P:electron transport chain"/>
    <property type="evidence" value="ECO:0007669"/>
    <property type="project" value="InterPro"/>
</dbReference>
<keyword evidence="1" id="KW-0813">Transport</keyword>